<protein>
    <recommendedName>
        <fullName evidence="1">Cupin type-2 domain-containing protein</fullName>
    </recommendedName>
</protein>
<proteinExistence type="predicted"/>
<dbReference type="SUPFAM" id="SSF51182">
    <property type="entry name" value="RmlC-like cupins"/>
    <property type="match status" value="1"/>
</dbReference>
<feature type="domain" description="Cupin type-2" evidence="1">
    <location>
        <begin position="42"/>
        <end position="107"/>
    </location>
</feature>
<dbReference type="Pfam" id="PF07883">
    <property type="entry name" value="Cupin_2"/>
    <property type="match status" value="1"/>
</dbReference>
<evidence type="ECO:0000259" key="1">
    <source>
        <dbReference type="Pfam" id="PF07883"/>
    </source>
</evidence>
<evidence type="ECO:0000313" key="3">
    <source>
        <dbReference type="Proteomes" id="UP000481153"/>
    </source>
</evidence>
<dbReference type="InterPro" id="IPR013096">
    <property type="entry name" value="Cupin_2"/>
</dbReference>
<name>A0A6G0WPN2_9STRA</name>
<dbReference type="InterPro" id="IPR011051">
    <property type="entry name" value="RmlC_Cupin_sf"/>
</dbReference>
<sequence length="128" mass="14148">MKNRSNLKSSSTCEAPLHLGKADGCPRTIYPLINECGFDMGVETVPSQSRVPMHVHQDKDEVITILRGTATMHLNVVETTAKCGDMVLIRRGEAHEIRNESPDELFFAWGFTPSQISFAESMQPLASS</sequence>
<dbReference type="PANTHER" id="PTHR43346">
    <property type="entry name" value="LIGAND BINDING DOMAIN PROTEIN, PUTATIVE (AFU_ORTHOLOGUE AFUA_6G14370)-RELATED"/>
    <property type="match status" value="1"/>
</dbReference>
<dbReference type="InterPro" id="IPR052538">
    <property type="entry name" value="Flavonoid_dioxygenase-like"/>
</dbReference>
<dbReference type="InterPro" id="IPR014710">
    <property type="entry name" value="RmlC-like_jellyroll"/>
</dbReference>
<dbReference type="AlphaFoldDB" id="A0A6G0WPN2"/>
<dbReference type="Proteomes" id="UP000481153">
    <property type="component" value="Unassembled WGS sequence"/>
</dbReference>
<dbReference type="VEuPathDB" id="FungiDB:AeMF1_018389"/>
<dbReference type="EMBL" id="VJMJ01000166">
    <property type="protein sequence ID" value="KAF0729314.1"/>
    <property type="molecule type" value="Genomic_DNA"/>
</dbReference>
<keyword evidence="3" id="KW-1185">Reference proteome</keyword>
<evidence type="ECO:0000313" key="2">
    <source>
        <dbReference type="EMBL" id="KAF0729314.1"/>
    </source>
</evidence>
<accession>A0A6G0WPN2</accession>
<reference evidence="2 3" key="1">
    <citation type="submission" date="2019-07" db="EMBL/GenBank/DDBJ databases">
        <title>Genomics analysis of Aphanomyces spp. identifies a new class of oomycete effector associated with host adaptation.</title>
        <authorList>
            <person name="Gaulin E."/>
        </authorList>
    </citation>
    <scope>NUCLEOTIDE SEQUENCE [LARGE SCALE GENOMIC DNA]</scope>
    <source>
        <strain evidence="2 3">ATCC 201684</strain>
    </source>
</reference>
<organism evidence="2 3">
    <name type="scientific">Aphanomyces euteiches</name>
    <dbReference type="NCBI Taxonomy" id="100861"/>
    <lineage>
        <taxon>Eukaryota</taxon>
        <taxon>Sar</taxon>
        <taxon>Stramenopiles</taxon>
        <taxon>Oomycota</taxon>
        <taxon>Saprolegniomycetes</taxon>
        <taxon>Saprolegniales</taxon>
        <taxon>Verrucalvaceae</taxon>
        <taxon>Aphanomyces</taxon>
    </lineage>
</organism>
<gene>
    <name evidence="2" type="ORF">Ae201684_013060</name>
</gene>
<comment type="caution">
    <text evidence="2">The sequence shown here is derived from an EMBL/GenBank/DDBJ whole genome shotgun (WGS) entry which is preliminary data.</text>
</comment>
<dbReference type="Gene3D" id="2.60.120.10">
    <property type="entry name" value="Jelly Rolls"/>
    <property type="match status" value="1"/>
</dbReference>
<dbReference type="PANTHER" id="PTHR43346:SF1">
    <property type="entry name" value="QUERCETIN 2,3-DIOXYGENASE-RELATED"/>
    <property type="match status" value="1"/>
</dbReference>